<organism evidence="1 2">
    <name type="scientific">Hibiscus sabdariffa</name>
    <name type="common">roselle</name>
    <dbReference type="NCBI Taxonomy" id="183260"/>
    <lineage>
        <taxon>Eukaryota</taxon>
        <taxon>Viridiplantae</taxon>
        <taxon>Streptophyta</taxon>
        <taxon>Embryophyta</taxon>
        <taxon>Tracheophyta</taxon>
        <taxon>Spermatophyta</taxon>
        <taxon>Magnoliopsida</taxon>
        <taxon>eudicotyledons</taxon>
        <taxon>Gunneridae</taxon>
        <taxon>Pentapetalae</taxon>
        <taxon>rosids</taxon>
        <taxon>malvids</taxon>
        <taxon>Malvales</taxon>
        <taxon>Malvaceae</taxon>
        <taxon>Malvoideae</taxon>
        <taxon>Hibiscus</taxon>
    </lineage>
</organism>
<evidence type="ECO:0000313" key="2">
    <source>
        <dbReference type="Proteomes" id="UP001472677"/>
    </source>
</evidence>
<gene>
    <name evidence="1" type="ORF">V6N12_037975</name>
</gene>
<proteinExistence type="predicted"/>
<dbReference type="EMBL" id="JBBPBM010000130">
    <property type="protein sequence ID" value="KAK8505098.1"/>
    <property type="molecule type" value="Genomic_DNA"/>
</dbReference>
<protein>
    <submittedName>
        <fullName evidence="1">Uncharacterized protein</fullName>
    </submittedName>
</protein>
<keyword evidence="2" id="KW-1185">Reference proteome</keyword>
<dbReference type="Proteomes" id="UP001472677">
    <property type="component" value="Unassembled WGS sequence"/>
</dbReference>
<comment type="caution">
    <text evidence="1">The sequence shown here is derived from an EMBL/GenBank/DDBJ whole genome shotgun (WGS) entry which is preliminary data.</text>
</comment>
<name>A0ABR2BDA7_9ROSI</name>
<accession>A0ABR2BDA7</accession>
<sequence length="163" mass="18477">MHAGKEKFNDHSRELELTRKLYNYYELLGGVPTGDLVLIEKEVAVVEGEEKWQIENMEGVGCINNKYRSSLLVGLGESLFEKMDLKVNKLEVQIVGLDKKKGIHLDLLSKEGDVPNMLSTDKRVTCYTAVLDGSKEKSTEPKFSWTKVVENLINSSQIQSWKD</sequence>
<reference evidence="1 2" key="1">
    <citation type="journal article" date="2024" name="G3 (Bethesda)">
        <title>Genome assembly of Hibiscus sabdariffa L. provides insights into metabolisms of medicinal natural products.</title>
        <authorList>
            <person name="Kim T."/>
        </authorList>
    </citation>
    <scope>NUCLEOTIDE SEQUENCE [LARGE SCALE GENOMIC DNA]</scope>
    <source>
        <strain evidence="1">TK-2024</strain>
        <tissue evidence="1">Old leaves</tissue>
    </source>
</reference>
<evidence type="ECO:0000313" key="1">
    <source>
        <dbReference type="EMBL" id="KAK8505098.1"/>
    </source>
</evidence>